<dbReference type="InterPro" id="IPR026444">
    <property type="entry name" value="Secre_tail"/>
</dbReference>
<evidence type="ECO:0000259" key="3">
    <source>
        <dbReference type="Pfam" id="PF18962"/>
    </source>
</evidence>
<evidence type="ECO:0000313" key="4">
    <source>
        <dbReference type="EMBL" id="MCL9809389.1"/>
    </source>
</evidence>
<gene>
    <name evidence="4" type="ORF">NAT50_08455</name>
</gene>
<feature type="chain" id="PRO_5045287221" evidence="2">
    <location>
        <begin position="20"/>
        <end position="502"/>
    </location>
</feature>
<dbReference type="NCBIfam" id="TIGR04183">
    <property type="entry name" value="Por_Secre_tail"/>
    <property type="match status" value="1"/>
</dbReference>
<comment type="caution">
    <text evidence="4">The sequence shown here is derived from an EMBL/GenBank/DDBJ whole genome shotgun (WGS) entry which is preliminary data.</text>
</comment>
<dbReference type="EMBL" id="JAMLJM010000005">
    <property type="protein sequence ID" value="MCL9809389.1"/>
    <property type="molecule type" value="Genomic_DNA"/>
</dbReference>
<dbReference type="PANTHER" id="PTHR42535:SF2">
    <property type="entry name" value="CHROMOSOME UNDETERMINED SCAFFOLD_146, WHOLE GENOME SHOTGUN SEQUENCE"/>
    <property type="match status" value="1"/>
</dbReference>
<sequence>MKTKLFSFLVLLFCSLLNAQVTSGLIQHFKFDNSYANEANTTSFSATSFDYDRSGYPNSAIRMTYALQSQANIPNLPYGNSPRTISFWTKSLADAGLNYGPVFSYGTGTSGNAFGGGVSADRTMLMGHTDNYTVMMGGNPNTVGVWYHFVFTYDGTTAKMYRNGQLLGSTPKSWNTINNSDVFKLGLGVGGEQWFNGLIDDLKIYDRAVTDTEATEIYNEPNTNTVGLIKSFSFNNTPSDDTNSVNFITSNATYPITYTSGRSGAGQALVTTASATRTCNIPNLPLGKTDRTISFWYYHTTFSPITSYASFNYGASSQYNMFGFYLNSSSVNFQGFSYDQSFANGTTNPYQWYHAVVVFEADNAKIYINGVIKGTVARPLINTTLTTFKIGAFAGAVDDLKIYDRALKQADITSLYNNNTLSSSDFNQNNLKAAMYPNPVQDILNIDIENEIKSVEIYNIQGQRVMQSNSKQIETASLNSGIYMVRIEDTNGGIATQKLIKK</sequence>
<organism evidence="4 5">
    <name type="scientific">Flavobacterium luminosum</name>
    <dbReference type="NCBI Taxonomy" id="2949086"/>
    <lineage>
        <taxon>Bacteria</taxon>
        <taxon>Pseudomonadati</taxon>
        <taxon>Bacteroidota</taxon>
        <taxon>Flavobacteriia</taxon>
        <taxon>Flavobacteriales</taxon>
        <taxon>Flavobacteriaceae</taxon>
        <taxon>Flavobacterium</taxon>
    </lineage>
</organism>
<dbReference type="Pfam" id="PF18962">
    <property type="entry name" value="Por_Secre_tail"/>
    <property type="match status" value="1"/>
</dbReference>
<dbReference type="SUPFAM" id="SSF49899">
    <property type="entry name" value="Concanavalin A-like lectins/glucanases"/>
    <property type="match status" value="2"/>
</dbReference>
<evidence type="ECO:0000313" key="5">
    <source>
        <dbReference type="Proteomes" id="UP001317191"/>
    </source>
</evidence>
<protein>
    <submittedName>
        <fullName evidence="4">T9SS type A sorting domain-containing protein</fullName>
    </submittedName>
</protein>
<dbReference type="Pfam" id="PF13385">
    <property type="entry name" value="Laminin_G_3"/>
    <property type="match status" value="2"/>
</dbReference>
<dbReference type="PANTHER" id="PTHR42535">
    <property type="entry name" value="OOKINETE PROTEIN, PUTATIVE-RELATED"/>
    <property type="match status" value="1"/>
</dbReference>
<feature type="domain" description="Secretion system C-terminal sorting" evidence="3">
    <location>
        <begin position="435"/>
        <end position="500"/>
    </location>
</feature>
<dbReference type="Gene3D" id="2.60.120.200">
    <property type="match status" value="2"/>
</dbReference>
<accession>A0ABT0TPG3</accession>
<name>A0ABT0TPG3_9FLAO</name>
<evidence type="ECO:0000256" key="2">
    <source>
        <dbReference type="SAM" id="SignalP"/>
    </source>
</evidence>
<reference evidence="4 5" key="1">
    <citation type="submission" date="2022-05" db="EMBL/GenBank/DDBJ databases">
        <title>Flavobacterium sp., isolated from activated sludge.</title>
        <authorList>
            <person name="Ran Q."/>
        </authorList>
    </citation>
    <scope>NUCLEOTIDE SEQUENCE [LARGE SCALE GENOMIC DNA]</scope>
    <source>
        <strain evidence="4 5">HXWNR70</strain>
    </source>
</reference>
<proteinExistence type="predicted"/>
<dbReference type="Proteomes" id="UP001317191">
    <property type="component" value="Unassembled WGS sequence"/>
</dbReference>
<dbReference type="InterPro" id="IPR013320">
    <property type="entry name" value="ConA-like_dom_sf"/>
</dbReference>
<keyword evidence="1 2" id="KW-0732">Signal</keyword>
<evidence type="ECO:0000256" key="1">
    <source>
        <dbReference type="ARBA" id="ARBA00022729"/>
    </source>
</evidence>
<keyword evidence="5" id="KW-1185">Reference proteome</keyword>
<feature type="signal peptide" evidence="2">
    <location>
        <begin position="1"/>
        <end position="19"/>
    </location>
</feature>